<dbReference type="EMBL" id="JAHRHY010000025">
    <property type="protein sequence ID" value="KAG9061197.1"/>
    <property type="molecule type" value="Genomic_DNA"/>
</dbReference>
<evidence type="ECO:0000313" key="2">
    <source>
        <dbReference type="EMBL" id="KAG9061197.1"/>
    </source>
</evidence>
<evidence type="ECO:0000313" key="3">
    <source>
        <dbReference type="Proteomes" id="UP000707451"/>
    </source>
</evidence>
<gene>
    <name evidence="2" type="ORF">KI688_007535</name>
</gene>
<accession>A0A9P8BPS2</accession>
<dbReference type="AlphaFoldDB" id="A0A9P8BPS2"/>
<sequence>MEITPVATPVTTITANTASLEPSPVVTTTQYPTAQVVKDTRSPIIDLGALFDHHFVVKTLKARDFPLLGPTTTPYSGYENGAFDLFKPIVNFAKKNFKPSRSICEVLPADYEMEHIRKTLKGSDQVADDYHNKEDDIVETPEPSIFDPADETVDPVASSPGKPVKKNVKAQSEISTVEDTPSSPVAQSSASPSPPLFPQSDVMLLPDWATVALSIWVLGTMCS</sequence>
<organism evidence="2 3">
    <name type="scientific">Linnemannia hyalina</name>
    <dbReference type="NCBI Taxonomy" id="64524"/>
    <lineage>
        <taxon>Eukaryota</taxon>
        <taxon>Fungi</taxon>
        <taxon>Fungi incertae sedis</taxon>
        <taxon>Mucoromycota</taxon>
        <taxon>Mortierellomycotina</taxon>
        <taxon>Mortierellomycetes</taxon>
        <taxon>Mortierellales</taxon>
        <taxon>Mortierellaceae</taxon>
        <taxon>Linnemannia</taxon>
    </lineage>
</organism>
<proteinExistence type="predicted"/>
<name>A0A9P8BPS2_9FUNG</name>
<comment type="caution">
    <text evidence="2">The sequence shown here is derived from an EMBL/GenBank/DDBJ whole genome shotgun (WGS) entry which is preliminary data.</text>
</comment>
<evidence type="ECO:0000256" key="1">
    <source>
        <dbReference type="SAM" id="MobiDB-lite"/>
    </source>
</evidence>
<reference evidence="2" key="1">
    <citation type="submission" date="2021-06" db="EMBL/GenBank/DDBJ databases">
        <title>Genome Sequence of Mortierella hyaline Strain SCG-10, a Cold-Adapted, Nitrate-Reducing Fungus Isolated from Soil in Minnesota, USA.</title>
        <authorList>
            <person name="Aldossari N."/>
        </authorList>
    </citation>
    <scope>NUCLEOTIDE SEQUENCE</scope>
    <source>
        <strain evidence="2">SCG-10</strain>
    </source>
</reference>
<feature type="region of interest" description="Disordered" evidence="1">
    <location>
        <begin position="139"/>
        <end position="194"/>
    </location>
</feature>
<feature type="compositionally biased region" description="Low complexity" evidence="1">
    <location>
        <begin position="181"/>
        <end position="191"/>
    </location>
</feature>
<feature type="compositionally biased region" description="Polar residues" evidence="1">
    <location>
        <begin position="169"/>
        <end position="180"/>
    </location>
</feature>
<dbReference type="Proteomes" id="UP000707451">
    <property type="component" value="Unassembled WGS sequence"/>
</dbReference>
<protein>
    <submittedName>
        <fullName evidence="2">Uncharacterized protein</fullName>
    </submittedName>
</protein>
<keyword evidence="3" id="KW-1185">Reference proteome</keyword>